<organism evidence="2">
    <name type="scientific">Anopheles darlingi</name>
    <name type="common">Mosquito</name>
    <dbReference type="NCBI Taxonomy" id="43151"/>
    <lineage>
        <taxon>Eukaryota</taxon>
        <taxon>Metazoa</taxon>
        <taxon>Ecdysozoa</taxon>
        <taxon>Arthropoda</taxon>
        <taxon>Hexapoda</taxon>
        <taxon>Insecta</taxon>
        <taxon>Pterygota</taxon>
        <taxon>Neoptera</taxon>
        <taxon>Endopterygota</taxon>
        <taxon>Diptera</taxon>
        <taxon>Nematocera</taxon>
        <taxon>Culicoidea</taxon>
        <taxon>Culicidae</taxon>
        <taxon>Anophelinae</taxon>
        <taxon>Anopheles</taxon>
    </lineage>
</organism>
<dbReference type="EMBL" id="GGFL01010070">
    <property type="protein sequence ID" value="MBW74248.1"/>
    <property type="molecule type" value="Transcribed_RNA"/>
</dbReference>
<reference evidence="2" key="1">
    <citation type="submission" date="2018-01" db="EMBL/GenBank/DDBJ databases">
        <title>An insight into the sialome of Amazonian anophelines.</title>
        <authorList>
            <person name="Ribeiro J.M."/>
            <person name="Scarpassa V."/>
            <person name="Calvo E."/>
        </authorList>
    </citation>
    <scope>NUCLEOTIDE SEQUENCE</scope>
</reference>
<keyword evidence="1" id="KW-0732">Signal</keyword>
<protein>
    <submittedName>
        <fullName evidence="2">Putative secreted protein</fullName>
    </submittedName>
</protein>
<proteinExistence type="predicted"/>
<evidence type="ECO:0000256" key="1">
    <source>
        <dbReference type="SAM" id="SignalP"/>
    </source>
</evidence>
<evidence type="ECO:0000313" key="2">
    <source>
        <dbReference type="EMBL" id="MBW74248.1"/>
    </source>
</evidence>
<feature type="chain" id="PRO_5014908578" evidence="1">
    <location>
        <begin position="18"/>
        <end position="105"/>
    </location>
</feature>
<dbReference type="AlphaFoldDB" id="A0A2M4DAY8"/>
<feature type="signal peptide" evidence="1">
    <location>
        <begin position="1"/>
        <end position="17"/>
    </location>
</feature>
<sequence>MLHDILFFSRWIVLAYSITGSMMRTDAVQARADTTFDTSGVRKRGDEIGWQTAMYRSADMMNRKMDEVNCVIEVDTMYALHIPLPNVHSPRYIVVMRNGIPIRKH</sequence>
<name>A0A2M4DAY8_ANODA</name>
<accession>A0A2M4DAY8</accession>